<dbReference type="InterPro" id="IPR019734">
    <property type="entry name" value="TPR_rpt"/>
</dbReference>
<protein>
    <recommendedName>
        <fullName evidence="4">Cytochrome c-type biogenesis protein H TPR domain-containing protein</fullName>
    </recommendedName>
</protein>
<dbReference type="InterPro" id="IPR056413">
    <property type="entry name" value="TPR_CcmH_CycH"/>
</dbReference>
<name>A0ABS8XMF1_9BURK</name>
<evidence type="ECO:0000256" key="3">
    <source>
        <dbReference type="SAM" id="Phobius"/>
    </source>
</evidence>
<dbReference type="Proteomes" id="UP001200741">
    <property type="component" value="Unassembled WGS sequence"/>
</dbReference>
<evidence type="ECO:0000313" key="6">
    <source>
        <dbReference type="Proteomes" id="UP001200741"/>
    </source>
</evidence>
<evidence type="ECO:0000313" key="5">
    <source>
        <dbReference type="EMBL" id="MCE4553959.1"/>
    </source>
</evidence>
<gene>
    <name evidence="5" type="ORF">LXT13_05775</name>
</gene>
<dbReference type="PANTHER" id="PTHR47870">
    <property type="entry name" value="CYTOCHROME C-TYPE BIOGENESIS PROTEIN CCMH"/>
    <property type="match status" value="1"/>
</dbReference>
<dbReference type="InterPro" id="IPR051263">
    <property type="entry name" value="C-type_cytochrome_biogenesis"/>
</dbReference>
<evidence type="ECO:0000259" key="4">
    <source>
        <dbReference type="Pfam" id="PF23914"/>
    </source>
</evidence>
<organism evidence="5 6">
    <name type="scientific">Pelomonas cellulosilytica</name>
    <dbReference type="NCBI Taxonomy" id="2906762"/>
    <lineage>
        <taxon>Bacteria</taxon>
        <taxon>Pseudomonadati</taxon>
        <taxon>Pseudomonadota</taxon>
        <taxon>Betaproteobacteria</taxon>
        <taxon>Burkholderiales</taxon>
        <taxon>Sphaerotilaceae</taxon>
        <taxon>Roseateles</taxon>
    </lineage>
</organism>
<keyword evidence="3" id="KW-1133">Transmembrane helix</keyword>
<keyword evidence="1" id="KW-0677">Repeat</keyword>
<keyword evidence="2" id="KW-0802">TPR repeat</keyword>
<dbReference type="RefSeq" id="WP_233370717.1">
    <property type="nucleotide sequence ID" value="NZ_JAJTWU010000002.1"/>
</dbReference>
<evidence type="ECO:0000256" key="2">
    <source>
        <dbReference type="ARBA" id="ARBA00022803"/>
    </source>
</evidence>
<proteinExistence type="predicted"/>
<dbReference type="PANTHER" id="PTHR47870:SF4">
    <property type="entry name" value="CYTOCHROME C-TYPE BIOGENESIS PROTEIN CYCH"/>
    <property type="match status" value="1"/>
</dbReference>
<dbReference type="InterPro" id="IPR011990">
    <property type="entry name" value="TPR-like_helical_dom_sf"/>
</dbReference>
<dbReference type="Pfam" id="PF23914">
    <property type="entry name" value="TPR_CcmH_CycH"/>
    <property type="match status" value="1"/>
</dbReference>
<keyword evidence="6" id="KW-1185">Reference proteome</keyword>
<evidence type="ECO:0000256" key="1">
    <source>
        <dbReference type="ARBA" id="ARBA00022737"/>
    </source>
</evidence>
<keyword evidence="3" id="KW-0472">Membrane</keyword>
<accession>A0ABS8XMF1</accession>
<keyword evidence="3" id="KW-0812">Transmembrane</keyword>
<dbReference type="SMART" id="SM00028">
    <property type="entry name" value="TPR"/>
    <property type="match status" value="2"/>
</dbReference>
<sequence>MTGFVLAAVVLTLAALLPLAPALVAAGPAPRAWRTAAVLALALPLAAAGLYAQLGHPGAIDVPAAPPPDPIRQMVQRLADRLQRTPDDAEGWALLARACEQLGRPQDALPAYVQLERLRPDDPQPLSQHAVTLAMVKGQTLDGEPEALLKRALQLDPRHVPTLALLGSAAFERGDTAAAVGYWRRVLAEVPPDGDVAASVRDSIAKVQAR</sequence>
<dbReference type="SUPFAM" id="SSF48452">
    <property type="entry name" value="TPR-like"/>
    <property type="match status" value="1"/>
</dbReference>
<feature type="domain" description="Cytochrome c-type biogenesis protein H TPR" evidence="4">
    <location>
        <begin position="73"/>
        <end position="193"/>
    </location>
</feature>
<feature type="transmembrane region" description="Helical" evidence="3">
    <location>
        <begin position="36"/>
        <end position="54"/>
    </location>
</feature>
<comment type="caution">
    <text evidence="5">The sequence shown here is derived from an EMBL/GenBank/DDBJ whole genome shotgun (WGS) entry which is preliminary data.</text>
</comment>
<dbReference type="EMBL" id="JAJTWU010000002">
    <property type="protein sequence ID" value="MCE4553959.1"/>
    <property type="molecule type" value="Genomic_DNA"/>
</dbReference>
<reference evidence="5 6" key="1">
    <citation type="submission" date="2021-12" db="EMBL/GenBank/DDBJ databases">
        <title>Genome seq of P8.</title>
        <authorList>
            <person name="Seo T."/>
        </authorList>
    </citation>
    <scope>NUCLEOTIDE SEQUENCE [LARGE SCALE GENOMIC DNA]</scope>
    <source>
        <strain evidence="5 6">P8</strain>
    </source>
</reference>
<dbReference type="Gene3D" id="1.25.40.10">
    <property type="entry name" value="Tetratricopeptide repeat domain"/>
    <property type="match status" value="1"/>
</dbReference>